<dbReference type="SUPFAM" id="SSF57997">
    <property type="entry name" value="Tropomyosin"/>
    <property type="match status" value="1"/>
</dbReference>
<evidence type="ECO:0000313" key="3">
    <source>
        <dbReference type="Proteomes" id="UP001275084"/>
    </source>
</evidence>
<reference evidence="2" key="1">
    <citation type="journal article" date="2023" name="Mol. Phylogenet. Evol.">
        <title>Genome-scale phylogeny and comparative genomics of the fungal order Sordariales.</title>
        <authorList>
            <person name="Hensen N."/>
            <person name="Bonometti L."/>
            <person name="Westerberg I."/>
            <person name="Brannstrom I.O."/>
            <person name="Guillou S."/>
            <person name="Cros-Aarteil S."/>
            <person name="Calhoun S."/>
            <person name="Haridas S."/>
            <person name="Kuo A."/>
            <person name="Mondo S."/>
            <person name="Pangilinan J."/>
            <person name="Riley R."/>
            <person name="LaButti K."/>
            <person name="Andreopoulos B."/>
            <person name="Lipzen A."/>
            <person name="Chen C."/>
            <person name="Yan M."/>
            <person name="Daum C."/>
            <person name="Ng V."/>
            <person name="Clum A."/>
            <person name="Steindorff A."/>
            <person name="Ohm R.A."/>
            <person name="Martin F."/>
            <person name="Silar P."/>
            <person name="Natvig D.O."/>
            <person name="Lalanne C."/>
            <person name="Gautier V."/>
            <person name="Ament-Velasquez S.L."/>
            <person name="Kruys A."/>
            <person name="Hutchinson M.I."/>
            <person name="Powell A.J."/>
            <person name="Barry K."/>
            <person name="Miller A.N."/>
            <person name="Grigoriev I.V."/>
            <person name="Debuchy R."/>
            <person name="Gladieux P."/>
            <person name="Hiltunen Thoren M."/>
            <person name="Johannesson H."/>
        </authorList>
    </citation>
    <scope>NUCLEOTIDE SEQUENCE</scope>
    <source>
        <strain evidence="2">CBS 955.72</strain>
    </source>
</reference>
<proteinExistence type="predicted"/>
<evidence type="ECO:0000256" key="1">
    <source>
        <dbReference type="SAM" id="MobiDB-lite"/>
    </source>
</evidence>
<dbReference type="AlphaFoldDB" id="A0AAJ0MKX7"/>
<dbReference type="EMBL" id="JAUIQD010000001">
    <property type="protein sequence ID" value="KAK3364279.1"/>
    <property type="molecule type" value="Genomic_DNA"/>
</dbReference>
<keyword evidence="3" id="KW-1185">Reference proteome</keyword>
<feature type="region of interest" description="Disordered" evidence="1">
    <location>
        <begin position="16"/>
        <end position="89"/>
    </location>
</feature>
<accession>A0AAJ0MKX7</accession>
<reference evidence="2" key="2">
    <citation type="submission" date="2023-06" db="EMBL/GenBank/DDBJ databases">
        <authorList>
            <consortium name="Lawrence Berkeley National Laboratory"/>
            <person name="Haridas S."/>
            <person name="Hensen N."/>
            <person name="Bonometti L."/>
            <person name="Westerberg I."/>
            <person name="Brannstrom I.O."/>
            <person name="Guillou S."/>
            <person name="Cros-Aarteil S."/>
            <person name="Calhoun S."/>
            <person name="Kuo A."/>
            <person name="Mondo S."/>
            <person name="Pangilinan J."/>
            <person name="Riley R."/>
            <person name="Labutti K."/>
            <person name="Andreopoulos B."/>
            <person name="Lipzen A."/>
            <person name="Chen C."/>
            <person name="Yanf M."/>
            <person name="Daum C."/>
            <person name="Ng V."/>
            <person name="Clum A."/>
            <person name="Steindorff A."/>
            <person name="Ohm R."/>
            <person name="Martin F."/>
            <person name="Silar P."/>
            <person name="Natvig D."/>
            <person name="Lalanne C."/>
            <person name="Gautier V."/>
            <person name="Ament-Velasquez S.L."/>
            <person name="Kruys A."/>
            <person name="Hutchinson M.I."/>
            <person name="Powell A.J."/>
            <person name="Barry K."/>
            <person name="Miller A.N."/>
            <person name="Grigoriev I.V."/>
            <person name="Debuchy R."/>
            <person name="Gladieux P."/>
            <person name="Thoren M.H."/>
            <person name="Johannesson H."/>
        </authorList>
    </citation>
    <scope>NUCLEOTIDE SEQUENCE</scope>
    <source>
        <strain evidence="2">CBS 955.72</strain>
    </source>
</reference>
<dbReference type="CDD" id="cd06503">
    <property type="entry name" value="ATP-synt_Fo_b"/>
    <property type="match status" value="1"/>
</dbReference>
<feature type="region of interest" description="Disordered" evidence="1">
    <location>
        <begin position="768"/>
        <end position="807"/>
    </location>
</feature>
<sequence>MAGLTIEQLQRALEEAERKIQEAERKTQEADRKTQEADRKTQEADRKTQEADRKTQEANRKTQEANRKTQEANRKTQEAEREKQELEDRLEQQKTTFDEYLADSHSVLDNFEIAEIDPSSIGRSTKVDNRRYPVSLREWTEFPELHEGYFDIIQRALGHSRLFPTSGFNHFIPDAVLGHPAVVEDDVKRFENVAVERPIERIFEALLIAEPRYGDKFGFSGMRFHHRERSLRLLDNGETDATQEPDEAMRGRSQSRPSKRVASESQVDTPTYPDGLCFRKPPGDAADTLAFVFDYKAAHKLMVKDVRTALREDLFMEVVQRINSNKITTDDARKQREAADQRAAMALTQVFSYMLLRGVTYGYVTAGKTLILLHIKLDDVRTLYYHLSAPDDCTKLPLQDQGIVVSQTGVAKLASFCLLSFQSKPLQGVELWRLKDTPGLRRWPYPYDEAENTDSTQKSSPPSQESDGSLYEGTSGGRVLETRKYPTRSRGSCRDTTPQGQRTDDEDDGSNDRFHGPARAAGTAGSNKRKAAPLSSSPADSGREQSSDDSDGQSSRQYCTQACLLGLKRGSHLDDNCPNVSSHRVPEDATHHSLTVDQFISQLDKQLGRNVYHKCVAVDPYGLEGKIGAIGALFKLELEPYGYTIVAKGTQAAHQRRLQHESFVYSKLETLQGEVIPVHLGLISVADPRGYILPGGALVFHMMIMSWCGERATEAVVPDLASQVRLATSAVWREGVDQGDDHSLNMLWSNERQRVMVIDFDLATLRPPPKPKQVLEVSSGSKRKRHRDGGTGTHGQKRKTSSKFRGS</sequence>
<protein>
    <submittedName>
        <fullName evidence="2">Uncharacterized protein</fullName>
    </submittedName>
</protein>
<evidence type="ECO:0000313" key="2">
    <source>
        <dbReference type="EMBL" id="KAK3364279.1"/>
    </source>
</evidence>
<comment type="caution">
    <text evidence="2">The sequence shown here is derived from an EMBL/GenBank/DDBJ whole genome shotgun (WGS) entry which is preliminary data.</text>
</comment>
<feature type="region of interest" description="Disordered" evidence="1">
    <location>
        <begin position="233"/>
        <end position="275"/>
    </location>
</feature>
<feature type="region of interest" description="Disordered" evidence="1">
    <location>
        <begin position="445"/>
        <end position="555"/>
    </location>
</feature>
<gene>
    <name evidence="2" type="ORF">B0T25DRAFT_60687</name>
</gene>
<feature type="compositionally biased region" description="Acidic residues" evidence="1">
    <location>
        <begin position="237"/>
        <end position="246"/>
    </location>
</feature>
<dbReference type="Proteomes" id="UP001275084">
    <property type="component" value="Unassembled WGS sequence"/>
</dbReference>
<organism evidence="2 3">
    <name type="scientific">Lasiosphaeria hispida</name>
    <dbReference type="NCBI Taxonomy" id="260671"/>
    <lineage>
        <taxon>Eukaryota</taxon>
        <taxon>Fungi</taxon>
        <taxon>Dikarya</taxon>
        <taxon>Ascomycota</taxon>
        <taxon>Pezizomycotina</taxon>
        <taxon>Sordariomycetes</taxon>
        <taxon>Sordariomycetidae</taxon>
        <taxon>Sordariales</taxon>
        <taxon>Lasiosphaeriaceae</taxon>
        <taxon>Lasiosphaeria</taxon>
    </lineage>
</organism>
<name>A0AAJ0MKX7_9PEZI</name>
<feature type="compositionally biased region" description="Basic residues" evidence="1">
    <location>
        <begin position="795"/>
        <end position="807"/>
    </location>
</feature>
<feature type="compositionally biased region" description="Polar residues" evidence="1">
    <location>
        <begin position="453"/>
        <end position="467"/>
    </location>
</feature>